<evidence type="ECO:0000313" key="6">
    <source>
        <dbReference type="EMBL" id="OWA50614.1"/>
    </source>
</evidence>
<feature type="domain" description="Receptor ligand binding region" evidence="5">
    <location>
        <begin position="120"/>
        <end position="357"/>
    </location>
</feature>
<dbReference type="SUPFAM" id="SSF53822">
    <property type="entry name" value="Periplasmic binding protein-like I"/>
    <property type="match status" value="1"/>
</dbReference>
<dbReference type="GO" id="GO:0016020">
    <property type="term" value="C:membrane"/>
    <property type="evidence" value="ECO:0007669"/>
    <property type="project" value="UniProtKB-SubCell"/>
</dbReference>
<reference evidence="7" key="1">
    <citation type="submission" date="2017-01" db="EMBL/GenBank/DDBJ databases">
        <title>Comparative genomics of anhydrobiosis in the tardigrade Hypsibius dujardini.</title>
        <authorList>
            <person name="Yoshida Y."/>
            <person name="Koutsovoulos G."/>
            <person name="Laetsch D."/>
            <person name="Stevens L."/>
            <person name="Kumar S."/>
            <person name="Horikawa D."/>
            <person name="Ishino K."/>
            <person name="Komine S."/>
            <person name="Tomita M."/>
            <person name="Blaxter M."/>
            <person name="Arakawa K."/>
        </authorList>
    </citation>
    <scope>NUCLEOTIDE SEQUENCE [LARGE SCALE GENOMIC DNA]</scope>
    <source>
        <strain evidence="7">Z151</strain>
    </source>
</reference>
<name>A0A9X6RK29_HYPEX</name>
<gene>
    <name evidence="6" type="ORF">BV898_15125</name>
</gene>
<dbReference type="AlphaFoldDB" id="A0A9X6RK29"/>
<sequence>MSAAKSLVFIVSLPYNASSAVDIALTGPAFDMAAEVANRKYRDSLHVSVDYVYNETQRTCDEISSRTTDRISRFHYRKSLPTTCYAVVSTSNAFIKDDFWGPPENLATFPAVAAGGSNLGYTRAVLDVLSFYEWYHVTVLIETKTFTPFYMDAGNALRENVKLIPRYRPFSLSVYAFEYVTNDTAAIFLKTAKRTSRVMILLTLGSNALLILVFINLQPTQKEGSYGTASQFSYRADDASLLAFRSLLFISYRPAGSEFDRLNEEIAQRTQRQYNLTYSKSSKPLDNYAVQSSYDMVELLAAATNETFNSEDSEAHGCSGLQLVKALTNRTFTISTGKVYINDQRTRNLDLNIFGFNASTRELQIIGTYEWVKGGLLWRKESSIRWPTFDQRPPPDIPVCGFSGSEGPCAAGSTVINATTPSVVLVLVLCGLICFTRWQWMAERRQMENWWRLGLPLIQSCAVSGSSQKLAEKSALESFYAARHIPVAVLVPATP</sequence>
<comment type="subcellular location">
    <subcellularLocation>
        <location evidence="1">Membrane</location>
    </subcellularLocation>
</comment>
<keyword evidence="3" id="KW-1133">Transmembrane helix</keyword>
<comment type="caution">
    <text evidence="6">The sequence shown here is derived from an EMBL/GenBank/DDBJ whole genome shotgun (WGS) entry which is preliminary data.</text>
</comment>
<dbReference type="OrthoDB" id="302535at2759"/>
<keyword evidence="7" id="KW-1185">Reference proteome</keyword>
<keyword evidence="4" id="KW-0472">Membrane</keyword>
<evidence type="ECO:0000256" key="3">
    <source>
        <dbReference type="ARBA" id="ARBA00022989"/>
    </source>
</evidence>
<evidence type="ECO:0000256" key="4">
    <source>
        <dbReference type="ARBA" id="ARBA00023136"/>
    </source>
</evidence>
<dbReference type="Proteomes" id="UP000192578">
    <property type="component" value="Unassembled WGS sequence"/>
</dbReference>
<dbReference type="Pfam" id="PF01094">
    <property type="entry name" value="ANF_receptor"/>
    <property type="match status" value="1"/>
</dbReference>
<dbReference type="EMBL" id="MTYJ01000197">
    <property type="protein sequence ID" value="OWA50614.1"/>
    <property type="molecule type" value="Genomic_DNA"/>
</dbReference>
<dbReference type="InterPro" id="IPR001828">
    <property type="entry name" value="ANF_lig-bd_rcpt"/>
</dbReference>
<dbReference type="Gene3D" id="3.40.50.2300">
    <property type="match status" value="2"/>
</dbReference>
<evidence type="ECO:0000256" key="2">
    <source>
        <dbReference type="ARBA" id="ARBA00022692"/>
    </source>
</evidence>
<evidence type="ECO:0000313" key="7">
    <source>
        <dbReference type="Proteomes" id="UP000192578"/>
    </source>
</evidence>
<proteinExistence type="predicted"/>
<protein>
    <recommendedName>
        <fullName evidence="5">Receptor ligand binding region domain-containing protein</fullName>
    </recommendedName>
</protein>
<dbReference type="InterPro" id="IPR028082">
    <property type="entry name" value="Peripla_BP_I"/>
</dbReference>
<keyword evidence="2" id="KW-0812">Transmembrane</keyword>
<evidence type="ECO:0000259" key="5">
    <source>
        <dbReference type="Pfam" id="PF01094"/>
    </source>
</evidence>
<accession>A0A9X6RK29</accession>
<evidence type="ECO:0000256" key="1">
    <source>
        <dbReference type="ARBA" id="ARBA00004370"/>
    </source>
</evidence>
<organism evidence="6 7">
    <name type="scientific">Hypsibius exemplaris</name>
    <name type="common">Freshwater tardigrade</name>
    <dbReference type="NCBI Taxonomy" id="2072580"/>
    <lineage>
        <taxon>Eukaryota</taxon>
        <taxon>Metazoa</taxon>
        <taxon>Ecdysozoa</taxon>
        <taxon>Tardigrada</taxon>
        <taxon>Eutardigrada</taxon>
        <taxon>Parachela</taxon>
        <taxon>Hypsibioidea</taxon>
        <taxon>Hypsibiidae</taxon>
        <taxon>Hypsibius</taxon>
    </lineage>
</organism>